<dbReference type="InterPro" id="IPR010982">
    <property type="entry name" value="Lambda_DNA-bd_dom_sf"/>
</dbReference>
<evidence type="ECO:0000256" key="1">
    <source>
        <dbReference type="ARBA" id="ARBA00023125"/>
    </source>
</evidence>
<reference evidence="3 4" key="1">
    <citation type="submission" date="2019-02" db="EMBL/GenBank/DDBJ databases">
        <title>Deep-cultivation of Planctomycetes and their phenomic and genomic characterization uncovers novel biology.</title>
        <authorList>
            <person name="Wiegand S."/>
            <person name="Jogler M."/>
            <person name="Boedeker C."/>
            <person name="Pinto D."/>
            <person name="Vollmers J."/>
            <person name="Rivas-Marin E."/>
            <person name="Kohn T."/>
            <person name="Peeters S.H."/>
            <person name="Heuer A."/>
            <person name="Rast P."/>
            <person name="Oberbeckmann S."/>
            <person name="Bunk B."/>
            <person name="Jeske O."/>
            <person name="Meyerdierks A."/>
            <person name="Storesund J.E."/>
            <person name="Kallscheuer N."/>
            <person name="Luecker S."/>
            <person name="Lage O.M."/>
            <person name="Pohl T."/>
            <person name="Merkel B.J."/>
            <person name="Hornburger P."/>
            <person name="Mueller R.-W."/>
            <person name="Bruemmer F."/>
            <person name="Labrenz M."/>
            <person name="Spormann A.M."/>
            <person name="Op Den Camp H."/>
            <person name="Overmann J."/>
            <person name="Amann R."/>
            <person name="Jetten M.S.M."/>
            <person name="Mascher T."/>
            <person name="Medema M.H."/>
            <person name="Devos D.P."/>
            <person name="Kaster A.-K."/>
            <person name="Ovreas L."/>
            <person name="Rohde M."/>
            <person name="Galperin M.Y."/>
            <person name="Jogler C."/>
        </authorList>
    </citation>
    <scope>NUCLEOTIDE SEQUENCE [LARGE SCALE GENOMIC DNA]</scope>
    <source>
        <strain evidence="3 4">V7</strain>
    </source>
</reference>
<dbReference type="SMART" id="SM00530">
    <property type="entry name" value="HTH_XRE"/>
    <property type="match status" value="1"/>
</dbReference>
<dbReference type="Pfam" id="PF01381">
    <property type="entry name" value="HTH_3"/>
    <property type="match status" value="1"/>
</dbReference>
<protein>
    <recommendedName>
        <fullName evidence="2">HTH cro/C1-type domain-containing protein</fullName>
    </recommendedName>
</protein>
<dbReference type="InterPro" id="IPR001387">
    <property type="entry name" value="Cro/C1-type_HTH"/>
</dbReference>
<dbReference type="Gene3D" id="1.10.260.40">
    <property type="entry name" value="lambda repressor-like DNA-binding domains"/>
    <property type="match status" value="1"/>
</dbReference>
<evidence type="ECO:0000259" key="2">
    <source>
        <dbReference type="PROSITE" id="PS50943"/>
    </source>
</evidence>
<organism evidence="3 4">
    <name type="scientific">Crateriforma conspicua</name>
    <dbReference type="NCBI Taxonomy" id="2527996"/>
    <lineage>
        <taxon>Bacteria</taxon>
        <taxon>Pseudomonadati</taxon>
        <taxon>Planctomycetota</taxon>
        <taxon>Planctomycetia</taxon>
        <taxon>Planctomycetales</taxon>
        <taxon>Planctomycetaceae</taxon>
        <taxon>Crateriforma</taxon>
    </lineage>
</organism>
<dbReference type="InterPro" id="IPR050807">
    <property type="entry name" value="TransReg_Diox_bact_type"/>
</dbReference>
<evidence type="ECO:0000313" key="4">
    <source>
        <dbReference type="Proteomes" id="UP000316476"/>
    </source>
</evidence>
<dbReference type="AlphaFoldDB" id="A0A5C6FLI6"/>
<name>A0A5C6FLI6_9PLAN</name>
<dbReference type="GO" id="GO:0005829">
    <property type="term" value="C:cytosol"/>
    <property type="evidence" value="ECO:0007669"/>
    <property type="project" value="TreeGrafter"/>
</dbReference>
<evidence type="ECO:0000313" key="3">
    <source>
        <dbReference type="EMBL" id="TWU62299.1"/>
    </source>
</evidence>
<dbReference type="EMBL" id="SJPZ01000002">
    <property type="protein sequence ID" value="TWU62299.1"/>
    <property type="molecule type" value="Genomic_DNA"/>
</dbReference>
<dbReference type="RefSeq" id="WP_146414983.1">
    <property type="nucleotide sequence ID" value="NZ_SJPZ01000002.1"/>
</dbReference>
<keyword evidence="1" id="KW-0238">DNA-binding</keyword>
<dbReference type="CDD" id="cd00093">
    <property type="entry name" value="HTH_XRE"/>
    <property type="match status" value="1"/>
</dbReference>
<feature type="domain" description="HTH cro/C1-type" evidence="2">
    <location>
        <begin position="23"/>
        <end position="78"/>
    </location>
</feature>
<dbReference type="SUPFAM" id="SSF47413">
    <property type="entry name" value="lambda repressor-like DNA-binding domains"/>
    <property type="match status" value="1"/>
</dbReference>
<dbReference type="PANTHER" id="PTHR46797">
    <property type="entry name" value="HTH-TYPE TRANSCRIPTIONAL REGULATOR"/>
    <property type="match status" value="1"/>
</dbReference>
<gene>
    <name evidence="3" type="ORF">V7x_40280</name>
</gene>
<comment type="caution">
    <text evidence="3">The sequence shown here is derived from an EMBL/GenBank/DDBJ whole genome shotgun (WGS) entry which is preliminary data.</text>
</comment>
<dbReference type="PROSITE" id="PS50943">
    <property type="entry name" value="HTH_CROC1"/>
    <property type="match status" value="1"/>
</dbReference>
<sequence>MTALDVERGVGKAKRKALFGATLREKRLARKISLRKLAEMIGVSSTYLSQVEQDRYDPPTVDRVTKIAEIFDEDPDEWIGLANRVPDDVDTIVKEHPKEIPELLRAARGLSPEQFARLQQTIKRMKAKGD</sequence>
<dbReference type="Proteomes" id="UP000316476">
    <property type="component" value="Unassembled WGS sequence"/>
</dbReference>
<accession>A0A5C6FLI6</accession>
<dbReference type="GO" id="GO:0003677">
    <property type="term" value="F:DNA binding"/>
    <property type="evidence" value="ECO:0007669"/>
    <property type="project" value="UniProtKB-KW"/>
</dbReference>
<dbReference type="PANTHER" id="PTHR46797:SF1">
    <property type="entry name" value="METHYLPHOSPHONATE SYNTHASE"/>
    <property type="match status" value="1"/>
</dbReference>
<dbReference type="OrthoDB" id="288015at2"/>
<proteinExistence type="predicted"/>
<dbReference type="GO" id="GO:0003700">
    <property type="term" value="F:DNA-binding transcription factor activity"/>
    <property type="evidence" value="ECO:0007669"/>
    <property type="project" value="TreeGrafter"/>
</dbReference>